<gene>
    <name evidence="1" type="ORF">PCOR1329_LOCUS78241</name>
</gene>
<proteinExistence type="predicted"/>
<sequence>VKWLQAIQWRESNDMDAVRDRVAGVCRRGGSSPAALFPHHDEVYQKLIKVSPCALKTERGAPVSVWRMQSANDSRAASVPDQKVREWSGSVFEYLDWWVHEDSQHRGRLVGYVEVYDFKGVSLRQVMSGDLRAKVEPVLRPKSYYAGVCQRVYIMRRASAGRRASSR</sequence>
<name>A0ABN9XMW0_9DINO</name>
<protein>
    <submittedName>
        <fullName evidence="1">Uncharacterized protein</fullName>
    </submittedName>
</protein>
<evidence type="ECO:0000313" key="1">
    <source>
        <dbReference type="EMBL" id="CAK0901225.1"/>
    </source>
</evidence>
<feature type="non-terminal residue" evidence="1">
    <location>
        <position position="1"/>
    </location>
</feature>
<keyword evidence="2" id="KW-1185">Reference proteome</keyword>
<accession>A0ABN9XMW0</accession>
<comment type="caution">
    <text evidence="1">The sequence shown here is derived from an EMBL/GenBank/DDBJ whole genome shotgun (WGS) entry which is preliminary data.</text>
</comment>
<dbReference type="EMBL" id="CAUYUJ010020896">
    <property type="protein sequence ID" value="CAK0901225.1"/>
    <property type="molecule type" value="Genomic_DNA"/>
</dbReference>
<dbReference type="Proteomes" id="UP001189429">
    <property type="component" value="Unassembled WGS sequence"/>
</dbReference>
<dbReference type="Gene3D" id="3.40.525.10">
    <property type="entry name" value="CRAL-TRIO lipid binding domain"/>
    <property type="match status" value="1"/>
</dbReference>
<reference evidence="1" key="1">
    <citation type="submission" date="2023-10" db="EMBL/GenBank/DDBJ databases">
        <authorList>
            <person name="Chen Y."/>
            <person name="Shah S."/>
            <person name="Dougan E. K."/>
            <person name="Thang M."/>
            <person name="Chan C."/>
        </authorList>
    </citation>
    <scope>NUCLEOTIDE SEQUENCE [LARGE SCALE GENOMIC DNA]</scope>
</reference>
<dbReference type="InterPro" id="IPR036865">
    <property type="entry name" value="CRAL-TRIO_dom_sf"/>
</dbReference>
<organism evidence="1 2">
    <name type="scientific">Prorocentrum cordatum</name>
    <dbReference type="NCBI Taxonomy" id="2364126"/>
    <lineage>
        <taxon>Eukaryota</taxon>
        <taxon>Sar</taxon>
        <taxon>Alveolata</taxon>
        <taxon>Dinophyceae</taxon>
        <taxon>Prorocentrales</taxon>
        <taxon>Prorocentraceae</taxon>
        <taxon>Prorocentrum</taxon>
    </lineage>
</organism>
<evidence type="ECO:0000313" key="2">
    <source>
        <dbReference type="Proteomes" id="UP001189429"/>
    </source>
</evidence>